<feature type="binding site" evidence="11">
    <location>
        <position position="376"/>
    </location>
    <ligand>
        <name>Zn(2+)</name>
        <dbReference type="ChEBI" id="CHEBI:29105"/>
        <label>2</label>
    </ligand>
</feature>
<dbReference type="SMART" id="SM01408">
    <property type="entry name" value="ING"/>
    <property type="match status" value="1"/>
</dbReference>
<evidence type="ECO:0000256" key="3">
    <source>
        <dbReference type="ARBA" id="ARBA00022723"/>
    </source>
</evidence>
<evidence type="ECO:0000256" key="10">
    <source>
        <dbReference type="PIRSR" id="PIRSR628651-50"/>
    </source>
</evidence>
<keyword evidence="6 13" id="KW-0156">Chromatin regulator</keyword>
<feature type="compositionally biased region" description="Pro residues" evidence="14">
    <location>
        <begin position="88"/>
        <end position="99"/>
    </location>
</feature>
<dbReference type="STRING" id="703135.A0A2A9NCV1"/>
<evidence type="ECO:0000256" key="14">
    <source>
        <dbReference type="SAM" id="MobiDB-lite"/>
    </source>
</evidence>
<dbReference type="SUPFAM" id="SSF57903">
    <property type="entry name" value="FYVE/PHD zinc finger"/>
    <property type="match status" value="1"/>
</dbReference>
<dbReference type="CDD" id="cd16858">
    <property type="entry name" value="ING_ING3_Yng2p"/>
    <property type="match status" value="1"/>
</dbReference>
<name>A0A2A9NCV1_9AGAR</name>
<feature type="site" description="Histone H3K4me3 binding" evidence="10">
    <location>
        <position position="346"/>
    </location>
</feature>
<dbReference type="Gene3D" id="3.30.40.10">
    <property type="entry name" value="Zinc/RING finger domain, C3HC4 (zinc finger)"/>
    <property type="match status" value="1"/>
</dbReference>
<evidence type="ECO:0000259" key="15">
    <source>
        <dbReference type="PROSITE" id="PS50016"/>
    </source>
</evidence>
<comment type="domain">
    <text evidence="13">The PHD-type zinc finger mediates the binding to H3K4me3.</text>
</comment>
<dbReference type="PROSITE" id="PS50016">
    <property type="entry name" value="ZF_PHD_2"/>
    <property type="match status" value="1"/>
</dbReference>
<evidence type="ECO:0000256" key="9">
    <source>
        <dbReference type="ARBA" id="ARBA00023242"/>
    </source>
</evidence>
<dbReference type="PANTHER" id="PTHR10333">
    <property type="entry name" value="INHIBITOR OF GROWTH PROTEIN"/>
    <property type="match status" value="1"/>
</dbReference>
<gene>
    <name evidence="16" type="ORF">AMATHDRAFT_156523</name>
</gene>
<evidence type="ECO:0000256" key="8">
    <source>
        <dbReference type="ARBA" id="ARBA00023163"/>
    </source>
</evidence>
<feature type="binding site" evidence="11">
    <location>
        <position position="332"/>
    </location>
    <ligand>
        <name>Zn(2+)</name>
        <dbReference type="ChEBI" id="CHEBI:29105"/>
        <label>1</label>
    </ligand>
</feature>
<evidence type="ECO:0000256" key="6">
    <source>
        <dbReference type="ARBA" id="ARBA00022853"/>
    </source>
</evidence>
<dbReference type="Proteomes" id="UP000242287">
    <property type="component" value="Unassembled WGS sequence"/>
</dbReference>
<dbReference type="AlphaFoldDB" id="A0A2A9NCV1"/>
<feature type="region of interest" description="Disordered" evidence="14">
    <location>
        <begin position="62"/>
        <end position="112"/>
    </location>
</feature>
<evidence type="ECO:0000256" key="13">
    <source>
        <dbReference type="RuleBase" id="RU361213"/>
    </source>
</evidence>
<dbReference type="EMBL" id="KZ302240">
    <property type="protein sequence ID" value="PFH46077.1"/>
    <property type="molecule type" value="Genomic_DNA"/>
</dbReference>
<evidence type="ECO:0000256" key="12">
    <source>
        <dbReference type="PROSITE-ProRule" id="PRU00146"/>
    </source>
</evidence>
<feature type="binding site" evidence="11">
    <location>
        <position position="351"/>
    </location>
    <ligand>
        <name>Zn(2+)</name>
        <dbReference type="ChEBI" id="CHEBI:29105"/>
        <label>2</label>
    </ligand>
</feature>
<comment type="subunit">
    <text evidence="13">Component of an histone acetyltransferase complex. Interacts with H3K4me3 and to a lesser extent with H3K4me2.</text>
</comment>
<keyword evidence="8" id="KW-0804">Transcription</keyword>
<dbReference type="InterPro" id="IPR013083">
    <property type="entry name" value="Znf_RING/FYVE/PHD"/>
</dbReference>
<evidence type="ECO:0000313" key="17">
    <source>
        <dbReference type="Proteomes" id="UP000242287"/>
    </source>
</evidence>
<feature type="region of interest" description="Disordered" evidence="14">
    <location>
        <begin position="228"/>
        <end position="323"/>
    </location>
</feature>
<dbReference type="GO" id="GO:0000785">
    <property type="term" value="C:chromatin"/>
    <property type="evidence" value="ECO:0007669"/>
    <property type="project" value="UniProtKB-ARBA"/>
</dbReference>
<feature type="binding site" evidence="11">
    <location>
        <position position="360"/>
    </location>
    <ligand>
        <name>Zn(2+)</name>
        <dbReference type="ChEBI" id="CHEBI:29105"/>
        <label>1</label>
    </ligand>
</feature>
<dbReference type="InterPro" id="IPR011011">
    <property type="entry name" value="Znf_FYVE_PHD"/>
</dbReference>
<dbReference type="Gene3D" id="6.10.140.1740">
    <property type="match status" value="1"/>
</dbReference>
<feature type="site" description="Histone H3K4me3 binding" evidence="10">
    <location>
        <position position="355"/>
    </location>
</feature>
<sequence>MSNPTQNLEEAATLASEFIYSIDNLPNEVQFLLAEIKHKEIKAQEIQQEIDKDTVRYIRHTLRSSSNSNPNGSLTTPTSATTPSSSLPSPPNGAPPISTPNPNQNPTNSPLPLKIASSYKTLHAISTQKHVLAQQLIDLLTRTRARLDHDIARVRILQGESPEYVAATMAAAAKAASSAGLGVGDGYHHGLGLKNPALQISESLRNALRASPGIGAGGGAGVGGGTGGGAGSTGGLDSAAASPAGSTKRRRLAPTASIKLTTGSLSTPTRQQLHRRSASPATTSHTHPHAHGRSRLSRRVLPPEDESEEEEEEEEEEAPATATVEEDDKIYCFCQKKSFGDMIACDNEGNCPYEWFHLSCVGLKQPTPEKWYCSVCTASLTKGSTTSTRKGRKK</sequence>
<dbReference type="GO" id="GO:0008270">
    <property type="term" value="F:zinc ion binding"/>
    <property type="evidence" value="ECO:0007669"/>
    <property type="project" value="UniProtKB-KW"/>
</dbReference>
<feature type="binding site" evidence="11">
    <location>
        <position position="345"/>
    </location>
    <ligand>
        <name>Zn(2+)</name>
        <dbReference type="ChEBI" id="CHEBI:29105"/>
        <label>2</label>
    </ligand>
</feature>
<keyword evidence="4 12" id="KW-0863">Zinc-finger</keyword>
<feature type="site" description="Histone H3K4me3 binding" evidence="10">
    <location>
        <position position="331"/>
    </location>
</feature>
<comment type="function">
    <text evidence="13">Component of an histone acetyltransferase complex.</text>
</comment>
<evidence type="ECO:0000256" key="2">
    <source>
        <dbReference type="ARBA" id="ARBA00010210"/>
    </source>
</evidence>
<feature type="binding site" evidence="11">
    <location>
        <position position="373"/>
    </location>
    <ligand>
        <name>Zn(2+)</name>
        <dbReference type="ChEBI" id="CHEBI:29105"/>
        <label>2</label>
    </ligand>
</feature>
<evidence type="ECO:0000256" key="5">
    <source>
        <dbReference type="ARBA" id="ARBA00022833"/>
    </source>
</evidence>
<dbReference type="GO" id="GO:0005634">
    <property type="term" value="C:nucleus"/>
    <property type="evidence" value="ECO:0007669"/>
    <property type="project" value="UniProtKB-SubCell"/>
</dbReference>
<protein>
    <recommendedName>
        <fullName evidence="13">Chromatin modification-related protein</fullName>
    </recommendedName>
</protein>
<organism evidence="16 17">
    <name type="scientific">Amanita thiersii Skay4041</name>
    <dbReference type="NCBI Taxonomy" id="703135"/>
    <lineage>
        <taxon>Eukaryota</taxon>
        <taxon>Fungi</taxon>
        <taxon>Dikarya</taxon>
        <taxon>Basidiomycota</taxon>
        <taxon>Agaricomycotina</taxon>
        <taxon>Agaricomycetes</taxon>
        <taxon>Agaricomycetidae</taxon>
        <taxon>Agaricales</taxon>
        <taxon>Pluteineae</taxon>
        <taxon>Amanitaceae</taxon>
        <taxon>Amanita</taxon>
    </lineage>
</organism>
<evidence type="ECO:0000256" key="7">
    <source>
        <dbReference type="ARBA" id="ARBA00023015"/>
    </source>
</evidence>
<dbReference type="CDD" id="cd15505">
    <property type="entry name" value="PHD_ING"/>
    <property type="match status" value="1"/>
</dbReference>
<feature type="compositionally biased region" description="Basic residues" evidence="14">
    <location>
        <begin position="286"/>
        <end position="298"/>
    </location>
</feature>
<reference evidence="16 17" key="1">
    <citation type="submission" date="2014-02" db="EMBL/GenBank/DDBJ databases">
        <title>Transposable element dynamics among asymbiotic and ectomycorrhizal Amanita fungi.</title>
        <authorList>
            <consortium name="DOE Joint Genome Institute"/>
            <person name="Hess J."/>
            <person name="Skrede I."/>
            <person name="Wolfe B."/>
            <person name="LaButti K."/>
            <person name="Ohm R.A."/>
            <person name="Grigoriev I.V."/>
            <person name="Pringle A."/>
        </authorList>
    </citation>
    <scope>NUCLEOTIDE SEQUENCE [LARGE SCALE GENOMIC DNA]</scope>
    <source>
        <strain evidence="16 17">SKay4041</strain>
    </source>
</reference>
<evidence type="ECO:0000256" key="1">
    <source>
        <dbReference type="ARBA" id="ARBA00004123"/>
    </source>
</evidence>
<keyword evidence="9 13" id="KW-0539">Nucleus</keyword>
<evidence type="ECO:0000256" key="11">
    <source>
        <dbReference type="PIRSR" id="PIRSR628651-51"/>
    </source>
</evidence>
<feature type="domain" description="PHD-type" evidence="15">
    <location>
        <begin position="329"/>
        <end position="379"/>
    </location>
</feature>
<dbReference type="PANTHER" id="PTHR10333:SF103">
    <property type="entry name" value="INHIBITOR OF GROWTH PROTEIN 3"/>
    <property type="match status" value="1"/>
</dbReference>
<dbReference type="InterPro" id="IPR024610">
    <property type="entry name" value="ING_N_histone-binding"/>
</dbReference>
<feature type="compositionally biased region" description="Polar residues" evidence="14">
    <location>
        <begin position="258"/>
        <end position="271"/>
    </location>
</feature>
<keyword evidence="5 11" id="KW-0862">Zinc</keyword>
<feature type="compositionally biased region" description="Low complexity" evidence="14">
    <location>
        <begin position="72"/>
        <end position="87"/>
    </location>
</feature>
<keyword evidence="17" id="KW-1185">Reference proteome</keyword>
<proteinExistence type="inferred from homology"/>
<dbReference type="InterPro" id="IPR019787">
    <property type="entry name" value="Znf_PHD-finger"/>
</dbReference>
<evidence type="ECO:0000256" key="4">
    <source>
        <dbReference type="ARBA" id="ARBA00022771"/>
    </source>
</evidence>
<feature type="compositionally biased region" description="Low complexity" evidence="14">
    <location>
        <begin position="100"/>
        <end position="112"/>
    </location>
</feature>
<comment type="subcellular location">
    <subcellularLocation>
        <location evidence="1 13">Nucleus</location>
    </subcellularLocation>
</comment>
<accession>A0A2A9NCV1</accession>
<dbReference type="SMART" id="SM00249">
    <property type="entry name" value="PHD"/>
    <property type="match status" value="1"/>
</dbReference>
<keyword evidence="3 11" id="KW-0479">Metal-binding</keyword>
<dbReference type="Pfam" id="PF12998">
    <property type="entry name" value="ING"/>
    <property type="match status" value="2"/>
</dbReference>
<dbReference type="GO" id="GO:0006325">
    <property type="term" value="P:chromatin organization"/>
    <property type="evidence" value="ECO:0007669"/>
    <property type="project" value="UniProtKB-KW"/>
</dbReference>
<keyword evidence="7" id="KW-0805">Transcription regulation</keyword>
<feature type="binding site" evidence="11">
    <location>
        <position position="357"/>
    </location>
    <ligand>
        <name>Zn(2+)</name>
        <dbReference type="ChEBI" id="CHEBI:29105"/>
        <label>1</label>
    </ligand>
</feature>
<dbReference type="InterPro" id="IPR001965">
    <property type="entry name" value="Znf_PHD"/>
</dbReference>
<comment type="similarity">
    <text evidence="2 13">Belongs to the ING family.</text>
</comment>
<feature type="site" description="Histone H3K4me3 binding" evidence="10">
    <location>
        <position position="342"/>
    </location>
</feature>
<feature type="binding site" evidence="11">
    <location>
        <position position="334"/>
    </location>
    <ligand>
        <name>Zn(2+)</name>
        <dbReference type="ChEBI" id="CHEBI:29105"/>
        <label>1</label>
    </ligand>
</feature>
<evidence type="ECO:0000313" key="16">
    <source>
        <dbReference type="EMBL" id="PFH46077.1"/>
    </source>
</evidence>
<feature type="compositionally biased region" description="Acidic residues" evidence="14">
    <location>
        <begin position="303"/>
        <end position="323"/>
    </location>
</feature>
<dbReference type="InterPro" id="IPR028651">
    <property type="entry name" value="ING_fam"/>
</dbReference>
<dbReference type="OrthoDB" id="5411773at2759"/>